<comment type="caution">
    <text evidence="4">The sequence shown here is derived from an EMBL/GenBank/DDBJ whole genome shotgun (WGS) entry which is preliminary data.</text>
</comment>
<dbReference type="Proteomes" id="UP000190064">
    <property type="component" value="Unassembled WGS sequence"/>
</dbReference>
<evidence type="ECO:0000256" key="1">
    <source>
        <dbReference type="ARBA" id="ARBA00022741"/>
    </source>
</evidence>
<dbReference type="InterPro" id="IPR015854">
    <property type="entry name" value="ABC_transpr_LolD-like"/>
</dbReference>
<dbReference type="PANTHER" id="PTHR24220">
    <property type="entry name" value="IMPORT ATP-BINDING PROTEIN"/>
    <property type="match status" value="1"/>
</dbReference>
<dbReference type="SUPFAM" id="SSF52540">
    <property type="entry name" value="P-loop containing nucleoside triphosphate hydrolases"/>
    <property type="match status" value="1"/>
</dbReference>
<name>A0A1T1HE98_OCELI</name>
<dbReference type="GO" id="GO:0005886">
    <property type="term" value="C:plasma membrane"/>
    <property type="evidence" value="ECO:0007669"/>
    <property type="project" value="TreeGrafter"/>
</dbReference>
<feature type="domain" description="ABC transporter" evidence="3">
    <location>
        <begin position="7"/>
        <end position="244"/>
    </location>
</feature>
<dbReference type="SMART" id="SM00382">
    <property type="entry name" value="AAA"/>
    <property type="match status" value="1"/>
</dbReference>
<dbReference type="GO" id="GO:0022857">
    <property type="term" value="F:transmembrane transporter activity"/>
    <property type="evidence" value="ECO:0007669"/>
    <property type="project" value="TreeGrafter"/>
</dbReference>
<organism evidence="4 5">
    <name type="scientific">Oceanospirillum linum</name>
    <dbReference type="NCBI Taxonomy" id="966"/>
    <lineage>
        <taxon>Bacteria</taxon>
        <taxon>Pseudomonadati</taxon>
        <taxon>Pseudomonadota</taxon>
        <taxon>Gammaproteobacteria</taxon>
        <taxon>Oceanospirillales</taxon>
        <taxon>Oceanospirillaceae</taxon>
        <taxon>Oceanospirillum</taxon>
    </lineage>
</organism>
<dbReference type="PANTHER" id="PTHR24220:SF611">
    <property type="entry name" value="ATP-BINDING COMPONENT OF ABC TRANSPORTER-RELATED"/>
    <property type="match status" value="1"/>
</dbReference>
<dbReference type="Gene3D" id="3.40.50.300">
    <property type="entry name" value="P-loop containing nucleotide triphosphate hydrolases"/>
    <property type="match status" value="1"/>
</dbReference>
<sequence>MTGKVIIDLKQLSFAWPGQAKPALSIDAFRLNAGERLFVYGPSGCGKSTLLSLLAGVVVPQQGVVEIAGQRIEKLSAAKRDHFRADHIGLVFQQFNLLPYLNVLDNVTLACDFSHQRVTNLKQAQVSALDEAKRLLSRLLLPESLWTKSVMNLSIGQQQRVAVARALIGAPDLIIADEPTSALDRESRDQFLQLLMAETEQSGSSLVFVSHDDSLKSHFDRHLHLPTLNQAVSTVEPSAVEGANP</sequence>
<dbReference type="InterPro" id="IPR003439">
    <property type="entry name" value="ABC_transporter-like_ATP-bd"/>
</dbReference>
<dbReference type="RefSeq" id="WP_238377453.1">
    <property type="nucleotide sequence ID" value="NZ_FXTS01000001.1"/>
</dbReference>
<dbReference type="GO" id="GO:0005524">
    <property type="term" value="F:ATP binding"/>
    <property type="evidence" value="ECO:0007669"/>
    <property type="project" value="UniProtKB-KW"/>
</dbReference>
<evidence type="ECO:0000313" key="5">
    <source>
        <dbReference type="Proteomes" id="UP000190064"/>
    </source>
</evidence>
<protein>
    <submittedName>
        <fullName evidence="4">Methionine ABC transporter ATP-binding protein</fullName>
    </submittedName>
</protein>
<evidence type="ECO:0000256" key="2">
    <source>
        <dbReference type="ARBA" id="ARBA00022840"/>
    </source>
</evidence>
<dbReference type="InterPro" id="IPR027417">
    <property type="entry name" value="P-loop_NTPase"/>
</dbReference>
<dbReference type="STRING" id="966.BTA35_0200835"/>
<keyword evidence="5" id="KW-1185">Reference proteome</keyword>
<keyword evidence="1" id="KW-0547">Nucleotide-binding</keyword>
<proteinExistence type="predicted"/>
<gene>
    <name evidence="4" type="ORF">BTA35_0200835</name>
</gene>
<dbReference type="AlphaFoldDB" id="A0A1T1HE98"/>
<dbReference type="InterPro" id="IPR003593">
    <property type="entry name" value="AAA+_ATPase"/>
</dbReference>
<dbReference type="PROSITE" id="PS50893">
    <property type="entry name" value="ABC_TRANSPORTER_2"/>
    <property type="match status" value="1"/>
</dbReference>
<keyword evidence="2 4" id="KW-0067">ATP-binding</keyword>
<evidence type="ECO:0000313" key="4">
    <source>
        <dbReference type="EMBL" id="OOV88132.1"/>
    </source>
</evidence>
<dbReference type="Pfam" id="PF00005">
    <property type="entry name" value="ABC_tran"/>
    <property type="match status" value="1"/>
</dbReference>
<dbReference type="EMBL" id="MTSD02000001">
    <property type="protein sequence ID" value="OOV88132.1"/>
    <property type="molecule type" value="Genomic_DNA"/>
</dbReference>
<reference evidence="4" key="1">
    <citation type="submission" date="2017-02" db="EMBL/GenBank/DDBJ databases">
        <title>Draft Genome Sequence of the Salt Water Bacterium Oceanospirillum linum ATCC 11336.</title>
        <authorList>
            <person name="Trachtenberg A.M."/>
            <person name="Carney J.G."/>
            <person name="Linnane J.D."/>
            <person name="Rheaume B.A."/>
            <person name="Pitts N.L."/>
            <person name="Mykles D.L."/>
            <person name="Maclea K.S."/>
        </authorList>
    </citation>
    <scope>NUCLEOTIDE SEQUENCE [LARGE SCALE GENOMIC DNA]</scope>
    <source>
        <strain evidence="4">ATCC 11336</strain>
    </source>
</reference>
<accession>A0A1T1HE98</accession>
<dbReference type="GO" id="GO:0016887">
    <property type="term" value="F:ATP hydrolysis activity"/>
    <property type="evidence" value="ECO:0007669"/>
    <property type="project" value="InterPro"/>
</dbReference>
<evidence type="ECO:0000259" key="3">
    <source>
        <dbReference type="PROSITE" id="PS50893"/>
    </source>
</evidence>